<dbReference type="Pfam" id="PF14226">
    <property type="entry name" value="DIOX_N"/>
    <property type="match status" value="1"/>
</dbReference>
<keyword evidence="2" id="KW-0560">Oxidoreductase</keyword>
<organism evidence="4 5">
    <name type="scientific">Penicillium diatomitis</name>
    <dbReference type="NCBI Taxonomy" id="2819901"/>
    <lineage>
        <taxon>Eukaryota</taxon>
        <taxon>Fungi</taxon>
        <taxon>Dikarya</taxon>
        <taxon>Ascomycota</taxon>
        <taxon>Pezizomycotina</taxon>
        <taxon>Eurotiomycetes</taxon>
        <taxon>Eurotiomycetidae</taxon>
        <taxon>Eurotiales</taxon>
        <taxon>Aspergillaceae</taxon>
        <taxon>Penicillium</taxon>
    </lineage>
</organism>
<dbReference type="GeneID" id="81620512"/>
<dbReference type="Gene3D" id="2.60.120.330">
    <property type="entry name" value="B-lactam Antibiotic, Isopenicillin N Synthase, Chain"/>
    <property type="match status" value="1"/>
</dbReference>
<keyword evidence="2" id="KW-0479">Metal-binding</keyword>
<dbReference type="Pfam" id="PF03171">
    <property type="entry name" value="2OG-FeII_Oxy"/>
    <property type="match status" value="1"/>
</dbReference>
<sequence>MSTDNSIVLPVVDLSGYLHPTSPADKARVIAEVREACSEYGFFQVKGHGVPLDMQKALLQSLRNLFSLPQEEKLKLSFLNNPCRRGYEASGMSVREGDAMADSKEPFWVQKAFYIGREDPVIERPGFYGPNVWPDLAEEDFHGPVWEYYQATDKLGKMIWEILLQGLGHPPSLMEAFSKRPFVQMKMIRYPPASATLPGQYGVGAHTDFGGVTVLLQEAGREGLEVWHEGRQEWLPVPAMENMYIINCGDMIQNWSGGQYKSAKHRVINKSDHERLSCATFWHGDVGASNPLNPSDPDRETVGQLLVKRFGRQFSLSKTVVEQVRAS</sequence>
<accession>A0A9W9XM63</accession>
<feature type="domain" description="Fe2OG dioxygenase" evidence="3">
    <location>
        <begin position="181"/>
        <end position="285"/>
    </location>
</feature>
<evidence type="ECO:0000256" key="1">
    <source>
        <dbReference type="ARBA" id="ARBA00008056"/>
    </source>
</evidence>
<keyword evidence="2" id="KW-0408">Iron</keyword>
<reference evidence="4" key="1">
    <citation type="submission" date="2022-12" db="EMBL/GenBank/DDBJ databases">
        <authorList>
            <person name="Petersen C."/>
        </authorList>
    </citation>
    <scope>NUCLEOTIDE SEQUENCE</scope>
    <source>
        <strain evidence="4">IBT 30728</strain>
    </source>
</reference>
<evidence type="ECO:0000313" key="5">
    <source>
        <dbReference type="Proteomes" id="UP001148312"/>
    </source>
</evidence>
<dbReference type="PROSITE" id="PS51471">
    <property type="entry name" value="FE2OG_OXY"/>
    <property type="match status" value="1"/>
</dbReference>
<keyword evidence="5" id="KW-1185">Reference proteome</keyword>
<protein>
    <submittedName>
        <fullName evidence="4">2og-fe oxygenase protein</fullName>
    </submittedName>
</protein>
<dbReference type="RefSeq" id="XP_056794556.1">
    <property type="nucleotide sequence ID" value="XM_056930263.1"/>
</dbReference>
<dbReference type="GO" id="GO:0046872">
    <property type="term" value="F:metal ion binding"/>
    <property type="evidence" value="ECO:0007669"/>
    <property type="project" value="UniProtKB-KW"/>
</dbReference>
<dbReference type="SUPFAM" id="SSF51197">
    <property type="entry name" value="Clavaminate synthase-like"/>
    <property type="match status" value="1"/>
</dbReference>
<dbReference type="Proteomes" id="UP001148312">
    <property type="component" value="Unassembled WGS sequence"/>
</dbReference>
<dbReference type="InterPro" id="IPR044861">
    <property type="entry name" value="IPNS-like_FE2OG_OXY"/>
</dbReference>
<proteinExistence type="inferred from homology"/>
<dbReference type="InterPro" id="IPR027443">
    <property type="entry name" value="IPNS-like_sf"/>
</dbReference>
<dbReference type="InterPro" id="IPR005123">
    <property type="entry name" value="Oxoglu/Fe-dep_dioxygenase_dom"/>
</dbReference>
<comment type="caution">
    <text evidence="4">The sequence shown here is derived from an EMBL/GenBank/DDBJ whole genome shotgun (WGS) entry which is preliminary data.</text>
</comment>
<evidence type="ECO:0000259" key="3">
    <source>
        <dbReference type="PROSITE" id="PS51471"/>
    </source>
</evidence>
<dbReference type="EMBL" id="JAPWDQ010000001">
    <property type="protein sequence ID" value="KAJ5495543.1"/>
    <property type="molecule type" value="Genomic_DNA"/>
</dbReference>
<reference evidence="4" key="2">
    <citation type="journal article" date="2023" name="IMA Fungus">
        <title>Comparative genomic study of the Penicillium genus elucidates a diverse pangenome and 15 lateral gene transfer events.</title>
        <authorList>
            <person name="Petersen C."/>
            <person name="Sorensen T."/>
            <person name="Nielsen M.R."/>
            <person name="Sondergaard T.E."/>
            <person name="Sorensen J.L."/>
            <person name="Fitzpatrick D.A."/>
            <person name="Frisvad J.C."/>
            <person name="Nielsen K.L."/>
        </authorList>
    </citation>
    <scope>NUCLEOTIDE SEQUENCE</scope>
    <source>
        <strain evidence="4">IBT 30728</strain>
    </source>
</reference>
<dbReference type="PRINTS" id="PR00682">
    <property type="entry name" value="IPNSYNTHASE"/>
</dbReference>
<evidence type="ECO:0000256" key="2">
    <source>
        <dbReference type="RuleBase" id="RU003682"/>
    </source>
</evidence>
<dbReference type="InterPro" id="IPR026992">
    <property type="entry name" value="DIOX_N"/>
</dbReference>
<dbReference type="GO" id="GO:0044283">
    <property type="term" value="P:small molecule biosynthetic process"/>
    <property type="evidence" value="ECO:0007669"/>
    <property type="project" value="UniProtKB-ARBA"/>
</dbReference>
<name>A0A9W9XM63_9EURO</name>
<evidence type="ECO:0000313" key="4">
    <source>
        <dbReference type="EMBL" id="KAJ5495543.1"/>
    </source>
</evidence>
<dbReference type="PANTHER" id="PTHR47990">
    <property type="entry name" value="2-OXOGLUTARATE (2OG) AND FE(II)-DEPENDENT OXYGENASE SUPERFAMILY PROTEIN-RELATED"/>
    <property type="match status" value="1"/>
</dbReference>
<gene>
    <name evidence="4" type="ORF">N7539_000659</name>
</gene>
<comment type="similarity">
    <text evidence="1 2">Belongs to the iron/ascorbate-dependent oxidoreductase family.</text>
</comment>
<dbReference type="InterPro" id="IPR050231">
    <property type="entry name" value="Iron_ascorbate_oxido_reductase"/>
</dbReference>
<dbReference type="GO" id="GO:0016491">
    <property type="term" value="F:oxidoreductase activity"/>
    <property type="evidence" value="ECO:0007669"/>
    <property type="project" value="UniProtKB-KW"/>
</dbReference>
<dbReference type="AlphaFoldDB" id="A0A9W9XM63"/>